<keyword evidence="2" id="KW-1185">Reference proteome</keyword>
<evidence type="ECO:0000313" key="2">
    <source>
        <dbReference type="Proteomes" id="UP000554235"/>
    </source>
</evidence>
<dbReference type="PANTHER" id="PTHR42791:SF2">
    <property type="entry name" value="N-ACETYLTRANSFERASE DOMAIN-CONTAINING PROTEIN"/>
    <property type="match status" value="1"/>
</dbReference>
<organism evidence="1 2">
    <name type="scientific">Fusarium albosuccineum</name>
    <dbReference type="NCBI Taxonomy" id="1237068"/>
    <lineage>
        <taxon>Eukaryota</taxon>
        <taxon>Fungi</taxon>
        <taxon>Dikarya</taxon>
        <taxon>Ascomycota</taxon>
        <taxon>Pezizomycotina</taxon>
        <taxon>Sordariomycetes</taxon>
        <taxon>Hypocreomycetidae</taxon>
        <taxon>Hypocreales</taxon>
        <taxon>Nectriaceae</taxon>
        <taxon>Fusarium</taxon>
        <taxon>Fusarium decemcellulare species complex</taxon>
    </lineage>
</organism>
<name>A0A8H4LIN2_9HYPO</name>
<keyword evidence="1" id="KW-0808">Transferase</keyword>
<accession>A0A8H4LIN2</accession>
<sequence>MSNEPTSEPWLPEFELRDATKEDLVHIQWIFKDGFRDDPACDYKHPKREQYREDFENWIKFIFGIYFDKPSKFTVKVVTAPAARTRRPISVSVWDLEPEAKAMSEGALYTIDGVPTEADLPTDRPTGERRDANLKHIEAYNEAAARGFRDHFSQHGNLHVNLQWLITHPGHRRLGAGTRQCKWGRAQALDMGKVLTVMASPMGKRLYEKLDYRVVGSVTAQVKGEEENVVIYILENLLLAPEGTNRLSA</sequence>
<dbReference type="OrthoDB" id="4738875at2759"/>
<gene>
    <name evidence="1" type="ORF">FALBO_4505</name>
</gene>
<proteinExistence type="predicted"/>
<protein>
    <submittedName>
        <fullName evidence="1">Putative acyln-acyltransferase</fullName>
    </submittedName>
</protein>
<dbReference type="SUPFAM" id="SSF55729">
    <property type="entry name" value="Acyl-CoA N-acyltransferases (Nat)"/>
    <property type="match status" value="1"/>
</dbReference>
<dbReference type="InterPro" id="IPR052523">
    <property type="entry name" value="Trichothecene_AcTrans"/>
</dbReference>
<dbReference type="Gene3D" id="3.40.630.30">
    <property type="match status" value="1"/>
</dbReference>
<reference evidence="1 2" key="1">
    <citation type="submission" date="2020-01" db="EMBL/GenBank/DDBJ databases">
        <title>Identification and distribution of gene clusters putatively required for synthesis of sphingolipid metabolism inhibitors in phylogenetically diverse species of the filamentous fungus Fusarium.</title>
        <authorList>
            <person name="Kim H.-S."/>
            <person name="Busman M."/>
            <person name="Brown D.W."/>
            <person name="Divon H."/>
            <person name="Uhlig S."/>
            <person name="Proctor R.H."/>
        </authorList>
    </citation>
    <scope>NUCLEOTIDE SEQUENCE [LARGE SCALE GENOMIC DNA]</scope>
    <source>
        <strain evidence="1 2">NRRL 20459</strain>
    </source>
</reference>
<dbReference type="AlphaFoldDB" id="A0A8H4LIN2"/>
<dbReference type="Proteomes" id="UP000554235">
    <property type="component" value="Unassembled WGS sequence"/>
</dbReference>
<dbReference type="GO" id="GO:0016746">
    <property type="term" value="F:acyltransferase activity"/>
    <property type="evidence" value="ECO:0007669"/>
    <property type="project" value="UniProtKB-KW"/>
</dbReference>
<dbReference type="PANTHER" id="PTHR42791">
    <property type="entry name" value="GNAT FAMILY ACETYLTRANSFERASE"/>
    <property type="match status" value="1"/>
</dbReference>
<comment type="caution">
    <text evidence="1">The sequence shown here is derived from an EMBL/GenBank/DDBJ whole genome shotgun (WGS) entry which is preliminary data.</text>
</comment>
<keyword evidence="1" id="KW-0012">Acyltransferase</keyword>
<dbReference type="EMBL" id="JAADYS010000592">
    <property type="protein sequence ID" value="KAF4468604.1"/>
    <property type="molecule type" value="Genomic_DNA"/>
</dbReference>
<dbReference type="InterPro" id="IPR016181">
    <property type="entry name" value="Acyl_CoA_acyltransferase"/>
</dbReference>
<evidence type="ECO:0000313" key="1">
    <source>
        <dbReference type="EMBL" id="KAF4468604.1"/>
    </source>
</evidence>